<gene>
    <name evidence="1" type="ORF">O3M35_000194</name>
</gene>
<keyword evidence="2" id="KW-1185">Reference proteome</keyword>
<reference evidence="1 2" key="1">
    <citation type="submission" date="2022-12" db="EMBL/GenBank/DDBJ databases">
        <title>Chromosome-level genome assembly of true bugs.</title>
        <authorList>
            <person name="Ma L."/>
            <person name="Li H."/>
        </authorList>
    </citation>
    <scope>NUCLEOTIDE SEQUENCE [LARGE SCALE GENOMIC DNA]</scope>
    <source>
        <strain evidence="1">Lab_2022b</strain>
    </source>
</reference>
<sequence length="86" mass="9372">MGRSAYTPKANQQLRLLSPEGHGVSKCKFICQLTGIESMIALVNARVRSPSSKVYDSKPLSHRYQSRSTVFCLDTAQGIGPSQTEG</sequence>
<name>A0AAW1DMP5_9HEMI</name>
<protein>
    <submittedName>
        <fullName evidence="1">Uncharacterized protein</fullName>
    </submittedName>
</protein>
<organism evidence="1 2">
    <name type="scientific">Rhynocoris fuscipes</name>
    <dbReference type="NCBI Taxonomy" id="488301"/>
    <lineage>
        <taxon>Eukaryota</taxon>
        <taxon>Metazoa</taxon>
        <taxon>Ecdysozoa</taxon>
        <taxon>Arthropoda</taxon>
        <taxon>Hexapoda</taxon>
        <taxon>Insecta</taxon>
        <taxon>Pterygota</taxon>
        <taxon>Neoptera</taxon>
        <taxon>Paraneoptera</taxon>
        <taxon>Hemiptera</taxon>
        <taxon>Heteroptera</taxon>
        <taxon>Panheteroptera</taxon>
        <taxon>Cimicomorpha</taxon>
        <taxon>Reduviidae</taxon>
        <taxon>Harpactorinae</taxon>
        <taxon>Harpactorini</taxon>
        <taxon>Rhynocoris</taxon>
    </lineage>
</organism>
<accession>A0AAW1DMP5</accession>
<proteinExistence type="predicted"/>
<evidence type="ECO:0000313" key="2">
    <source>
        <dbReference type="Proteomes" id="UP001461498"/>
    </source>
</evidence>
<dbReference type="AlphaFoldDB" id="A0AAW1DMP5"/>
<evidence type="ECO:0000313" key="1">
    <source>
        <dbReference type="EMBL" id="KAK9511562.1"/>
    </source>
</evidence>
<dbReference type="EMBL" id="JAPXFL010000001">
    <property type="protein sequence ID" value="KAK9511562.1"/>
    <property type="molecule type" value="Genomic_DNA"/>
</dbReference>
<comment type="caution">
    <text evidence="1">The sequence shown here is derived from an EMBL/GenBank/DDBJ whole genome shotgun (WGS) entry which is preliminary data.</text>
</comment>
<dbReference type="Proteomes" id="UP001461498">
    <property type="component" value="Unassembled WGS sequence"/>
</dbReference>